<dbReference type="RefSeq" id="WP_385941784.1">
    <property type="nucleotide sequence ID" value="NZ_JBHSOZ010000005.1"/>
</dbReference>
<proteinExistence type="predicted"/>
<dbReference type="Pfam" id="PF08970">
    <property type="entry name" value="Sda"/>
    <property type="match status" value="1"/>
</dbReference>
<gene>
    <name evidence="1" type="primary">sda</name>
    <name evidence="1" type="ORF">ACFPU1_12940</name>
</gene>
<name>A0ABW0YQN4_9BACI</name>
<evidence type="ECO:0000313" key="2">
    <source>
        <dbReference type="Proteomes" id="UP001596142"/>
    </source>
</evidence>
<protein>
    <submittedName>
        <fullName evidence="1">Sporulation histidine kinase inhibitor Sda</fullName>
    </submittedName>
</protein>
<dbReference type="InterPro" id="IPR036916">
    <property type="entry name" value="Sda_sf"/>
</dbReference>
<sequence>MHLKEVPTEVLLAAYRSAQHYELDEDFLDILKSHIREREAEAVIDMEEEMSLR</sequence>
<dbReference type="SUPFAM" id="SSF100985">
    <property type="entry name" value="Sporulation inhibitor Sda"/>
    <property type="match status" value="1"/>
</dbReference>
<keyword evidence="1" id="KW-0649">Protein kinase inhibitor</keyword>
<accession>A0ABW0YQN4</accession>
<dbReference type="Gene3D" id="1.10.287.1100">
    <property type="entry name" value="Sporulation inhibitor A"/>
    <property type="match status" value="1"/>
</dbReference>
<organism evidence="1 2">
    <name type="scientific">Thalassorhabdus alkalitolerans</name>
    <dbReference type="NCBI Taxonomy" id="2282697"/>
    <lineage>
        <taxon>Bacteria</taxon>
        <taxon>Bacillati</taxon>
        <taxon>Bacillota</taxon>
        <taxon>Bacilli</taxon>
        <taxon>Bacillales</taxon>
        <taxon>Bacillaceae</taxon>
        <taxon>Thalassorhabdus</taxon>
    </lineage>
</organism>
<dbReference type="InterPro" id="IPR015064">
    <property type="entry name" value="Sda"/>
</dbReference>
<keyword evidence="2" id="KW-1185">Reference proteome</keyword>
<comment type="caution">
    <text evidence="1">The sequence shown here is derived from an EMBL/GenBank/DDBJ whole genome shotgun (WGS) entry which is preliminary data.</text>
</comment>
<dbReference type="EMBL" id="JBHSOZ010000005">
    <property type="protein sequence ID" value="MFC5713690.1"/>
    <property type="molecule type" value="Genomic_DNA"/>
</dbReference>
<dbReference type="Proteomes" id="UP001596142">
    <property type="component" value="Unassembled WGS sequence"/>
</dbReference>
<evidence type="ECO:0000313" key="1">
    <source>
        <dbReference type="EMBL" id="MFC5713690.1"/>
    </source>
</evidence>
<reference evidence="2" key="1">
    <citation type="journal article" date="2019" name="Int. J. Syst. Evol. Microbiol.">
        <title>The Global Catalogue of Microorganisms (GCM) 10K type strain sequencing project: providing services to taxonomists for standard genome sequencing and annotation.</title>
        <authorList>
            <consortium name="The Broad Institute Genomics Platform"/>
            <consortium name="The Broad Institute Genome Sequencing Center for Infectious Disease"/>
            <person name="Wu L."/>
            <person name="Ma J."/>
        </authorList>
    </citation>
    <scope>NUCLEOTIDE SEQUENCE [LARGE SCALE GENOMIC DNA]</scope>
    <source>
        <strain evidence="2">CECT 7184</strain>
    </source>
</reference>
<dbReference type="GO" id="GO:0004860">
    <property type="term" value="F:protein kinase inhibitor activity"/>
    <property type="evidence" value="ECO:0007669"/>
    <property type="project" value="UniProtKB-KW"/>
</dbReference>